<evidence type="ECO:0000313" key="1">
    <source>
        <dbReference type="EMBL" id="QIN81056.1"/>
    </source>
</evidence>
<geneLocation type="plasmid" evidence="1 2">
    <name>unnamed1</name>
</geneLocation>
<sequence length="277" mass="30713">MLRIPRSFSRPHVVVFKNWSRFFTRSSNGKHQMDVDEVRAAFLGSEAIAERVRAFRADRLGRIVSGEGSATLEGSARAVLHVVPLSAFDSPPPFVDLQTEYALRLLRPPGHGRSPRYNFDGLVSEGRYPGRGIGSYAQLFRTGAVEAVDATPFDDEYNRSVIVAHQLEETTVEALKRYLRLQRELDVSSPVVVMLGLVGVRGYEIPDGGGTSSYIRPVDRDDLIVPEALLEAGPSSGEGEVGLALKRMFDAVWNACGYAESPNFYDDGRWTRHARGW</sequence>
<name>A0A6G8Q3M3_9ACTN</name>
<keyword evidence="2" id="KW-1185">Reference proteome</keyword>
<protein>
    <submittedName>
        <fullName evidence="1">Uncharacterized protein</fullName>
    </submittedName>
</protein>
<proteinExistence type="predicted"/>
<dbReference type="Proteomes" id="UP000502706">
    <property type="component" value="Plasmid unnamed1"/>
</dbReference>
<dbReference type="AlphaFoldDB" id="A0A6G8Q3M3"/>
<reference evidence="1 2" key="1">
    <citation type="submission" date="2019-10" db="EMBL/GenBank/DDBJ databases">
        <title>Rubrobacter sp nov SCSIO 52915 isolated from a deep-sea sediment in the South China Sea.</title>
        <authorList>
            <person name="Chen R.W."/>
        </authorList>
    </citation>
    <scope>NUCLEOTIDE SEQUENCE [LARGE SCALE GENOMIC DNA]</scope>
    <source>
        <strain evidence="1 2">SCSIO 52915</strain>
        <plasmid evidence="1 2">unnamed1</plasmid>
    </source>
</reference>
<dbReference type="KEGG" id="rmar:GBA65_21705"/>
<gene>
    <name evidence="1" type="ORF">GBA65_21705</name>
</gene>
<dbReference type="EMBL" id="CP045122">
    <property type="protein sequence ID" value="QIN81056.1"/>
    <property type="molecule type" value="Genomic_DNA"/>
</dbReference>
<accession>A0A6G8Q3M3</accession>
<keyword evidence="1" id="KW-0614">Plasmid</keyword>
<organism evidence="1 2">
    <name type="scientific">Rubrobacter marinus</name>
    <dbReference type="NCBI Taxonomy" id="2653852"/>
    <lineage>
        <taxon>Bacteria</taxon>
        <taxon>Bacillati</taxon>
        <taxon>Actinomycetota</taxon>
        <taxon>Rubrobacteria</taxon>
        <taxon>Rubrobacterales</taxon>
        <taxon>Rubrobacteraceae</taxon>
        <taxon>Rubrobacter</taxon>
    </lineage>
</organism>
<evidence type="ECO:0000313" key="2">
    <source>
        <dbReference type="Proteomes" id="UP000502706"/>
    </source>
</evidence>